<dbReference type="OrthoDB" id="313433at2759"/>
<dbReference type="AlphaFoldDB" id="A0A1R2CBA2"/>
<evidence type="ECO:0000256" key="1">
    <source>
        <dbReference type="SAM" id="Coils"/>
    </source>
</evidence>
<dbReference type="Proteomes" id="UP000187209">
    <property type="component" value="Unassembled WGS sequence"/>
</dbReference>
<reference evidence="2 3" key="1">
    <citation type="submission" date="2016-11" db="EMBL/GenBank/DDBJ databases">
        <title>The macronuclear genome of Stentor coeruleus: a giant cell with tiny introns.</title>
        <authorList>
            <person name="Slabodnick M."/>
            <person name="Ruby J.G."/>
            <person name="Reiff S.B."/>
            <person name="Swart E.C."/>
            <person name="Gosai S."/>
            <person name="Prabakaran S."/>
            <person name="Witkowska E."/>
            <person name="Larue G.E."/>
            <person name="Fisher S."/>
            <person name="Freeman R.M."/>
            <person name="Gunawardena J."/>
            <person name="Chu W."/>
            <person name="Stover N.A."/>
            <person name="Gregory B.D."/>
            <person name="Nowacki M."/>
            <person name="Derisi J."/>
            <person name="Roy S.W."/>
            <person name="Marshall W.F."/>
            <person name="Sood P."/>
        </authorList>
    </citation>
    <scope>NUCLEOTIDE SEQUENCE [LARGE SCALE GENOMIC DNA]</scope>
    <source>
        <strain evidence="2">WM001</strain>
    </source>
</reference>
<organism evidence="2 3">
    <name type="scientific">Stentor coeruleus</name>
    <dbReference type="NCBI Taxonomy" id="5963"/>
    <lineage>
        <taxon>Eukaryota</taxon>
        <taxon>Sar</taxon>
        <taxon>Alveolata</taxon>
        <taxon>Ciliophora</taxon>
        <taxon>Postciliodesmatophora</taxon>
        <taxon>Heterotrichea</taxon>
        <taxon>Heterotrichida</taxon>
        <taxon>Stentoridae</taxon>
        <taxon>Stentor</taxon>
    </lineage>
</organism>
<accession>A0A1R2CBA2</accession>
<dbReference type="EMBL" id="MPUH01000211">
    <property type="protein sequence ID" value="OMJ86265.1"/>
    <property type="molecule type" value="Genomic_DNA"/>
</dbReference>
<dbReference type="Gene3D" id="2.60.120.260">
    <property type="entry name" value="Galactose-binding domain-like"/>
    <property type="match status" value="1"/>
</dbReference>
<feature type="coiled-coil region" evidence="1">
    <location>
        <begin position="184"/>
        <end position="252"/>
    </location>
</feature>
<evidence type="ECO:0008006" key="4">
    <source>
        <dbReference type="Google" id="ProtNLM"/>
    </source>
</evidence>
<dbReference type="PANTHER" id="PTHR40682">
    <property type="entry name" value="F5/8 TYPE C DOMAIN CONTAINING PROTEIN"/>
    <property type="match status" value="1"/>
</dbReference>
<comment type="caution">
    <text evidence="2">The sequence shown here is derived from an EMBL/GenBank/DDBJ whole genome shotgun (WGS) entry which is preliminary data.</text>
</comment>
<sequence length="329" mass="38537">MDFETPHNKLTQNNGAVLLEVSSCRKGCSAFSLITNEKTVWVSEEGLPQSFVIDISNLKQRPEFNYFGWYCWHSYTSNPAAVELDVTADYTRYKRWCNFQAPLSSRPQIFSIDAIGKNWKAIRVTIRETFGAANTYMNKVFLLDKYPREKKFRVIDESITNISDISSTSVEVMKSNQDLYKNPKSKLRFQLEELRDTVENMKNRTEPCDDLTEIKNEVSDWQSRMGEINSNLKILIEKVSQVENNARRISENQKITQFKQEIIHEITKKKKQKKKSLDLSRKFNQVTDKFDTTEERKAGELLSMIHTKTEEKLRKIMQLQLDKLKIDNY</sequence>
<keyword evidence="1" id="KW-0175">Coiled coil</keyword>
<dbReference type="PANTHER" id="PTHR40682:SF1">
    <property type="entry name" value="CHROMOSOME UNDETERMINED SCAFFOLD_48, WHOLE GENOME SHOTGUN SEQUENCE"/>
    <property type="match status" value="1"/>
</dbReference>
<proteinExistence type="predicted"/>
<protein>
    <recommendedName>
        <fullName evidence="4">F5/8 type C domain-containing protein</fullName>
    </recommendedName>
</protein>
<evidence type="ECO:0000313" key="2">
    <source>
        <dbReference type="EMBL" id="OMJ86265.1"/>
    </source>
</evidence>
<name>A0A1R2CBA2_9CILI</name>
<evidence type="ECO:0000313" key="3">
    <source>
        <dbReference type="Proteomes" id="UP000187209"/>
    </source>
</evidence>
<keyword evidence="3" id="KW-1185">Reference proteome</keyword>
<gene>
    <name evidence="2" type="ORF">SteCoe_12247</name>
</gene>